<evidence type="ECO:0000313" key="4">
    <source>
        <dbReference type="EMBL" id="SER94303.1"/>
    </source>
</evidence>
<feature type="region of interest" description="Disordered" evidence="1">
    <location>
        <begin position="27"/>
        <end position="92"/>
    </location>
</feature>
<evidence type="ECO:0000256" key="1">
    <source>
        <dbReference type="SAM" id="MobiDB-lite"/>
    </source>
</evidence>
<dbReference type="PROSITE" id="PS51257">
    <property type="entry name" value="PROKAR_LIPOPROTEIN"/>
    <property type="match status" value="1"/>
</dbReference>
<evidence type="ECO:0000259" key="3">
    <source>
        <dbReference type="Pfam" id="PF07563"/>
    </source>
</evidence>
<organism evidence="4 5">
    <name type="scientific">Gracilibacillus ureilyticus</name>
    <dbReference type="NCBI Taxonomy" id="531814"/>
    <lineage>
        <taxon>Bacteria</taxon>
        <taxon>Bacillati</taxon>
        <taxon>Bacillota</taxon>
        <taxon>Bacilli</taxon>
        <taxon>Bacillales</taxon>
        <taxon>Bacillaceae</taxon>
        <taxon>Gracilibacillus</taxon>
    </lineage>
</organism>
<feature type="domain" description="DUF1541" evidence="3">
    <location>
        <begin position="89"/>
        <end position="140"/>
    </location>
</feature>
<dbReference type="STRING" id="531814.SAMN04487944_11375"/>
<evidence type="ECO:0000313" key="5">
    <source>
        <dbReference type="Proteomes" id="UP000199687"/>
    </source>
</evidence>
<sequence length="211" mass="22623">MGKKLVLSIAPLFIAVVLAACGVNEVNPEKESGSNTENNSPAKGQMNEQSYSEEEADAMEDMDHSSMNHSSSGEVPEGLASSKDPTYPVGSKAVINGNHMEGMDGAVATIDGAYQTTVYTVTYTPTTGGEKVKDHKWVIHEEIKDAGEHPYQPGEEVVLEADHMQGMTGAAATINSVENTTVYMVSYPDSKTGEEVANHKWVTEDELSPVE</sequence>
<dbReference type="AlphaFoldDB" id="A0A1H9TCF8"/>
<keyword evidence="5" id="KW-1185">Reference proteome</keyword>
<accession>A0A1H9TCF8</accession>
<reference evidence="4 5" key="1">
    <citation type="submission" date="2016-10" db="EMBL/GenBank/DDBJ databases">
        <authorList>
            <person name="de Groot N.N."/>
        </authorList>
    </citation>
    <scope>NUCLEOTIDE SEQUENCE [LARGE SCALE GENOMIC DNA]</scope>
    <source>
        <strain evidence="4 5">CGMCC 1.7727</strain>
    </source>
</reference>
<dbReference type="Proteomes" id="UP000199687">
    <property type="component" value="Unassembled WGS sequence"/>
</dbReference>
<dbReference type="Gene3D" id="2.30.30.1210">
    <property type="entry name" value="Domain of unknown function DUF1541"/>
    <property type="match status" value="1"/>
</dbReference>
<keyword evidence="2" id="KW-0732">Signal</keyword>
<feature type="signal peptide" evidence="2">
    <location>
        <begin position="1"/>
        <end position="19"/>
    </location>
</feature>
<name>A0A1H9TCF8_9BACI</name>
<feature type="chain" id="PRO_5011623248" description="DUF1541 domain-containing protein" evidence="2">
    <location>
        <begin position="20"/>
        <end position="211"/>
    </location>
</feature>
<dbReference type="RefSeq" id="WP_089741759.1">
    <property type="nucleotide sequence ID" value="NZ_FOGL01000013.1"/>
</dbReference>
<evidence type="ECO:0000256" key="2">
    <source>
        <dbReference type="SAM" id="SignalP"/>
    </source>
</evidence>
<feature type="compositionally biased region" description="Polar residues" evidence="1">
    <location>
        <begin position="33"/>
        <end position="50"/>
    </location>
</feature>
<dbReference type="EMBL" id="FOGL01000013">
    <property type="protein sequence ID" value="SER94303.1"/>
    <property type="molecule type" value="Genomic_DNA"/>
</dbReference>
<protein>
    <recommendedName>
        <fullName evidence="3">DUF1541 domain-containing protein</fullName>
    </recommendedName>
</protein>
<dbReference type="Pfam" id="PF07563">
    <property type="entry name" value="DUF1541"/>
    <property type="match status" value="2"/>
</dbReference>
<dbReference type="InterPro" id="IPR011438">
    <property type="entry name" value="DUF1541"/>
</dbReference>
<feature type="compositionally biased region" description="Acidic residues" evidence="1">
    <location>
        <begin position="51"/>
        <end position="60"/>
    </location>
</feature>
<dbReference type="OrthoDB" id="1701949at2"/>
<feature type="domain" description="DUF1541" evidence="3">
    <location>
        <begin position="153"/>
        <end position="204"/>
    </location>
</feature>
<proteinExistence type="predicted"/>
<gene>
    <name evidence="4" type="ORF">SAMN04487944_11375</name>
</gene>